<dbReference type="PRINTS" id="PR00359">
    <property type="entry name" value="BP450"/>
</dbReference>
<dbReference type="InterPro" id="IPR002397">
    <property type="entry name" value="Cyt_P450_B"/>
</dbReference>
<keyword evidence="2" id="KW-0408">Iron</keyword>
<comment type="similarity">
    <text evidence="1 2">Belongs to the cytochrome P450 family.</text>
</comment>
<dbReference type="SUPFAM" id="SSF48264">
    <property type="entry name" value="Cytochrome P450"/>
    <property type="match status" value="1"/>
</dbReference>
<protein>
    <submittedName>
        <fullName evidence="4">Cytochrome P450</fullName>
    </submittedName>
</protein>
<organism evidence="4 5">
    <name type="scientific">Amycolatopsis ultiminotia</name>
    <dbReference type="NCBI Taxonomy" id="543629"/>
    <lineage>
        <taxon>Bacteria</taxon>
        <taxon>Bacillati</taxon>
        <taxon>Actinomycetota</taxon>
        <taxon>Actinomycetes</taxon>
        <taxon>Pseudonocardiales</taxon>
        <taxon>Pseudonocardiaceae</taxon>
        <taxon>Amycolatopsis</taxon>
    </lineage>
</organism>
<keyword evidence="5" id="KW-1185">Reference proteome</keyword>
<keyword evidence="2" id="KW-0479">Metal-binding</keyword>
<proteinExistence type="inferred from homology"/>
<dbReference type="RefSeq" id="WP_344862804.1">
    <property type="nucleotide sequence ID" value="NZ_BAAAZN010000009.1"/>
</dbReference>
<evidence type="ECO:0000256" key="3">
    <source>
        <dbReference type="SAM" id="MobiDB-lite"/>
    </source>
</evidence>
<keyword evidence="2" id="KW-0349">Heme</keyword>
<dbReference type="InterPro" id="IPR017972">
    <property type="entry name" value="Cyt_P450_CS"/>
</dbReference>
<dbReference type="PANTHER" id="PTHR46696">
    <property type="entry name" value="P450, PUTATIVE (EUROFUNG)-RELATED"/>
    <property type="match status" value="1"/>
</dbReference>
<dbReference type="Gene3D" id="1.10.630.10">
    <property type="entry name" value="Cytochrome P450"/>
    <property type="match status" value="1"/>
</dbReference>
<sequence length="403" mass="44453">MSEATSHVSRYPMARGRCPFDPPPELDRRLREEPVSKVRIWDGGEPWLFTRYEDVRALLADPRVSADSTLEGFPAQSPAVKARPRRAKSFLSMDNPEHAAQRRLLTADFTVKKVERLRPRIQQIVDDLVDDLLSGPNPTDLVQAFALPVPSLVICELLGVPYADRAFFHRISSVTTASAVSPEESRAALEELLDYLAGLVEKKLADPGDDVLSRLAVEQVATAGMTVAEVASMGRLLLVAGHETTANMIALGTAALLEHPDQLAAVRDGDDALVANAVEELLRYLSIVHSGRSRVALEDLEVGGQRIRKGDGLIGADNVANRDPSKFPEPDRLDVTRKARHHVAFGYGVHQCLGQALARVELQVVCRTLYRRIPTLRLAVPLNEVKFKHDMVVYGVHELPVTW</sequence>
<dbReference type="InterPro" id="IPR036396">
    <property type="entry name" value="Cyt_P450_sf"/>
</dbReference>
<name>A0ABP6WSP6_9PSEU</name>
<evidence type="ECO:0000256" key="1">
    <source>
        <dbReference type="ARBA" id="ARBA00010617"/>
    </source>
</evidence>
<dbReference type="PROSITE" id="PS00086">
    <property type="entry name" value="CYTOCHROME_P450"/>
    <property type="match status" value="1"/>
</dbReference>
<feature type="region of interest" description="Disordered" evidence="3">
    <location>
        <begin position="1"/>
        <end position="22"/>
    </location>
</feature>
<dbReference type="InterPro" id="IPR001128">
    <property type="entry name" value="Cyt_P450"/>
</dbReference>
<evidence type="ECO:0000256" key="2">
    <source>
        <dbReference type="RuleBase" id="RU000461"/>
    </source>
</evidence>
<keyword evidence="2" id="KW-0503">Monooxygenase</keyword>
<dbReference type="PANTHER" id="PTHR46696:SF1">
    <property type="entry name" value="CYTOCHROME P450 YJIB-RELATED"/>
    <property type="match status" value="1"/>
</dbReference>
<comment type="caution">
    <text evidence="4">The sequence shown here is derived from an EMBL/GenBank/DDBJ whole genome shotgun (WGS) entry which is preliminary data.</text>
</comment>
<dbReference type="Pfam" id="PF00067">
    <property type="entry name" value="p450"/>
    <property type="match status" value="1"/>
</dbReference>
<accession>A0ABP6WSP6</accession>
<gene>
    <name evidence="4" type="ORF">GCM10022222_44680</name>
</gene>
<dbReference type="CDD" id="cd11030">
    <property type="entry name" value="CYP105-like"/>
    <property type="match status" value="1"/>
</dbReference>
<dbReference type="Proteomes" id="UP001500689">
    <property type="component" value="Unassembled WGS sequence"/>
</dbReference>
<dbReference type="EMBL" id="BAAAZN010000009">
    <property type="protein sequence ID" value="GAA3556143.1"/>
    <property type="molecule type" value="Genomic_DNA"/>
</dbReference>
<dbReference type="PRINTS" id="PR00385">
    <property type="entry name" value="P450"/>
</dbReference>
<evidence type="ECO:0000313" key="5">
    <source>
        <dbReference type="Proteomes" id="UP001500689"/>
    </source>
</evidence>
<reference evidence="5" key="1">
    <citation type="journal article" date="2019" name="Int. J. Syst. Evol. Microbiol.">
        <title>The Global Catalogue of Microorganisms (GCM) 10K type strain sequencing project: providing services to taxonomists for standard genome sequencing and annotation.</title>
        <authorList>
            <consortium name="The Broad Institute Genomics Platform"/>
            <consortium name="The Broad Institute Genome Sequencing Center for Infectious Disease"/>
            <person name="Wu L."/>
            <person name="Ma J."/>
        </authorList>
    </citation>
    <scope>NUCLEOTIDE SEQUENCE [LARGE SCALE GENOMIC DNA]</scope>
    <source>
        <strain evidence="5">JCM 16898</strain>
    </source>
</reference>
<evidence type="ECO:0000313" key="4">
    <source>
        <dbReference type="EMBL" id="GAA3556143.1"/>
    </source>
</evidence>
<keyword evidence="2" id="KW-0560">Oxidoreductase</keyword>